<gene>
    <name evidence="1" type="ORF">J2X31_000628</name>
</gene>
<organism evidence="1 2">
    <name type="scientific">Flavobacterium arsenatis</name>
    <dbReference type="NCBI Taxonomy" id="1484332"/>
    <lineage>
        <taxon>Bacteria</taxon>
        <taxon>Pseudomonadati</taxon>
        <taxon>Bacteroidota</taxon>
        <taxon>Flavobacteriia</taxon>
        <taxon>Flavobacteriales</taxon>
        <taxon>Flavobacteriaceae</taxon>
        <taxon>Flavobacterium</taxon>
    </lineage>
</organism>
<dbReference type="SUPFAM" id="SSF69754">
    <property type="entry name" value="Ribosome binding protein Y (YfiA homologue)"/>
    <property type="match status" value="1"/>
</dbReference>
<keyword evidence="2" id="KW-1185">Reference proteome</keyword>
<dbReference type="InterPro" id="IPR003489">
    <property type="entry name" value="RHF/RaiA"/>
</dbReference>
<comment type="caution">
    <text evidence="1">The sequence shown here is derived from an EMBL/GenBank/DDBJ whole genome shotgun (WGS) entry which is preliminary data.</text>
</comment>
<name>A0ABU1TKY6_9FLAO</name>
<evidence type="ECO:0000313" key="1">
    <source>
        <dbReference type="EMBL" id="MDR6966630.1"/>
    </source>
</evidence>
<accession>A0ABU1TKY6</accession>
<reference evidence="1 2" key="1">
    <citation type="submission" date="2023-07" db="EMBL/GenBank/DDBJ databases">
        <title>Sorghum-associated microbial communities from plants grown in Nebraska, USA.</title>
        <authorList>
            <person name="Schachtman D."/>
        </authorList>
    </citation>
    <scope>NUCLEOTIDE SEQUENCE [LARGE SCALE GENOMIC DNA]</scope>
    <source>
        <strain evidence="1 2">3773</strain>
    </source>
</reference>
<dbReference type="EMBL" id="JAVDVI010000002">
    <property type="protein sequence ID" value="MDR6966630.1"/>
    <property type="molecule type" value="Genomic_DNA"/>
</dbReference>
<dbReference type="Gene3D" id="3.30.160.100">
    <property type="entry name" value="Ribosome hibernation promotion factor-like"/>
    <property type="match status" value="1"/>
</dbReference>
<protein>
    <submittedName>
        <fullName evidence="1">Ribosome-associated translation inhibitor RaiA</fullName>
    </submittedName>
</protein>
<dbReference type="Pfam" id="PF02482">
    <property type="entry name" value="Ribosomal_S30AE"/>
    <property type="match status" value="1"/>
</dbReference>
<dbReference type="RefSeq" id="WP_310024310.1">
    <property type="nucleotide sequence ID" value="NZ_JAVDVI010000002.1"/>
</dbReference>
<evidence type="ECO:0000313" key="2">
    <source>
        <dbReference type="Proteomes" id="UP001255185"/>
    </source>
</evidence>
<sequence>MQIQFNTDSTIEGHERLQTYFSEELEKTLSRFEDKITRVEVHLGDENKDKFGTDDKRCLIEVRLAGLNPMAVTHNADTIEKAFSGASDKIKRVLATTFEKMKSH</sequence>
<dbReference type="Proteomes" id="UP001255185">
    <property type="component" value="Unassembled WGS sequence"/>
</dbReference>
<dbReference type="InterPro" id="IPR036567">
    <property type="entry name" value="RHF-like"/>
</dbReference>
<proteinExistence type="predicted"/>